<evidence type="ECO:0000313" key="8">
    <source>
        <dbReference type="Proteomes" id="UP000325081"/>
    </source>
</evidence>
<evidence type="ECO:0000313" key="7">
    <source>
        <dbReference type="EMBL" id="GER28334.1"/>
    </source>
</evidence>
<keyword evidence="2 4" id="KW-0863">Zinc-finger</keyword>
<evidence type="ECO:0000256" key="2">
    <source>
        <dbReference type="ARBA" id="ARBA00022771"/>
    </source>
</evidence>
<dbReference type="PANTHER" id="PTHR31717:SF142">
    <property type="entry name" value="B-BOX DOMAIN PROTEIN 30-RELATED"/>
    <property type="match status" value="1"/>
</dbReference>
<dbReference type="AlphaFoldDB" id="A0A5A7P6Z5"/>
<keyword evidence="1" id="KW-0479">Metal-binding</keyword>
<dbReference type="OrthoDB" id="153872at2759"/>
<proteinExistence type="predicted"/>
<dbReference type="SMART" id="SM00336">
    <property type="entry name" value="BBOX"/>
    <property type="match status" value="1"/>
</dbReference>
<feature type="compositionally biased region" description="Gly residues" evidence="5">
    <location>
        <begin position="105"/>
        <end position="122"/>
    </location>
</feature>
<dbReference type="Proteomes" id="UP000325081">
    <property type="component" value="Unassembled WGS sequence"/>
</dbReference>
<feature type="domain" description="B box-type" evidence="6">
    <location>
        <begin position="1"/>
        <end position="47"/>
    </location>
</feature>
<dbReference type="PROSITE" id="PS50119">
    <property type="entry name" value="ZF_BBOX"/>
    <property type="match status" value="1"/>
</dbReference>
<dbReference type="InterPro" id="IPR049808">
    <property type="entry name" value="CONSTANS-like_Bbox1"/>
</dbReference>
<name>A0A5A7P6Z5_STRAF</name>
<keyword evidence="8" id="KW-1185">Reference proteome</keyword>
<evidence type="ECO:0000259" key="6">
    <source>
        <dbReference type="PROSITE" id="PS50119"/>
    </source>
</evidence>
<evidence type="ECO:0000256" key="3">
    <source>
        <dbReference type="ARBA" id="ARBA00022833"/>
    </source>
</evidence>
<keyword evidence="3" id="KW-0862">Zinc</keyword>
<dbReference type="EMBL" id="BKCP01002447">
    <property type="protein sequence ID" value="GER28334.1"/>
    <property type="molecule type" value="Genomic_DNA"/>
</dbReference>
<feature type="region of interest" description="Disordered" evidence="5">
    <location>
        <begin position="49"/>
        <end position="150"/>
    </location>
</feature>
<feature type="compositionally biased region" description="Low complexity" evidence="5">
    <location>
        <begin position="75"/>
        <end position="100"/>
    </location>
</feature>
<organism evidence="7 8">
    <name type="scientific">Striga asiatica</name>
    <name type="common">Asiatic witchweed</name>
    <name type="synonym">Buchnera asiatica</name>
    <dbReference type="NCBI Taxonomy" id="4170"/>
    <lineage>
        <taxon>Eukaryota</taxon>
        <taxon>Viridiplantae</taxon>
        <taxon>Streptophyta</taxon>
        <taxon>Embryophyta</taxon>
        <taxon>Tracheophyta</taxon>
        <taxon>Spermatophyta</taxon>
        <taxon>Magnoliopsida</taxon>
        <taxon>eudicotyledons</taxon>
        <taxon>Gunneridae</taxon>
        <taxon>Pentapetalae</taxon>
        <taxon>asterids</taxon>
        <taxon>lamiids</taxon>
        <taxon>Lamiales</taxon>
        <taxon>Orobanchaceae</taxon>
        <taxon>Buchnereae</taxon>
        <taxon>Striga</taxon>
    </lineage>
</organism>
<evidence type="ECO:0000256" key="5">
    <source>
        <dbReference type="SAM" id="MobiDB-lite"/>
    </source>
</evidence>
<reference evidence="8" key="1">
    <citation type="journal article" date="2019" name="Curr. Biol.">
        <title>Genome Sequence of Striga asiatica Provides Insight into the Evolution of Plant Parasitism.</title>
        <authorList>
            <person name="Yoshida S."/>
            <person name="Kim S."/>
            <person name="Wafula E.K."/>
            <person name="Tanskanen J."/>
            <person name="Kim Y.M."/>
            <person name="Honaas L."/>
            <person name="Yang Z."/>
            <person name="Spallek T."/>
            <person name="Conn C.E."/>
            <person name="Ichihashi Y."/>
            <person name="Cheong K."/>
            <person name="Cui S."/>
            <person name="Der J.P."/>
            <person name="Gundlach H."/>
            <person name="Jiao Y."/>
            <person name="Hori C."/>
            <person name="Ishida J.K."/>
            <person name="Kasahara H."/>
            <person name="Kiba T."/>
            <person name="Kim M.S."/>
            <person name="Koo N."/>
            <person name="Laohavisit A."/>
            <person name="Lee Y.H."/>
            <person name="Lumba S."/>
            <person name="McCourt P."/>
            <person name="Mortimer J.C."/>
            <person name="Mutuku J.M."/>
            <person name="Nomura T."/>
            <person name="Sasaki-Sekimoto Y."/>
            <person name="Seto Y."/>
            <person name="Wang Y."/>
            <person name="Wakatake T."/>
            <person name="Sakakibara H."/>
            <person name="Demura T."/>
            <person name="Yamaguchi S."/>
            <person name="Yoneyama K."/>
            <person name="Manabe R.I."/>
            <person name="Nelson D.C."/>
            <person name="Schulman A.H."/>
            <person name="Timko M.P."/>
            <person name="dePamphilis C.W."/>
            <person name="Choi D."/>
            <person name="Shirasu K."/>
        </authorList>
    </citation>
    <scope>NUCLEOTIDE SEQUENCE [LARGE SCALE GENOMIC DNA]</scope>
    <source>
        <strain evidence="8">cv. UVA1</strain>
    </source>
</reference>
<gene>
    <name evidence="7" type="ORF">STAS_04108</name>
</gene>
<dbReference type="CDD" id="cd19821">
    <property type="entry name" value="Bbox1_BBX-like"/>
    <property type="match status" value="1"/>
</dbReference>
<evidence type="ECO:0000256" key="4">
    <source>
        <dbReference type="PROSITE-ProRule" id="PRU00024"/>
    </source>
</evidence>
<dbReference type="InterPro" id="IPR000315">
    <property type="entry name" value="Znf_B-box"/>
</dbReference>
<comment type="caution">
    <text evidence="7">The sequence shown here is derived from an EMBL/GenBank/DDBJ whole genome shotgun (WGS) entry which is preliminary data.</text>
</comment>
<evidence type="ECO:0000256" key="1">
    <source>
        <dbReference type="ARBA" id="ARBA00022723"/>
    </source>
</evidence>
<dbReference type="PANTHER" id="PTHR31717">
    <property type="entry name" value="ZINC FINGER PROTEIN CONSTANS-LIKE 10"/>
    <property type="match status" value="1"/>
</dbReference>
<accession>A0A5A7P6Z5</accession>
<dbReference type="GO" id="GO:0008270">
    <property type="term" value="F:zinc ion binding"/>
    <property type="evidence" value="ECO:0007669"/>
    <property type="project" value="UniProtKB-KW"/>
</dbReference>
<sequence>MKLRHCELCTAAATVYCPSDAAFLCRKCDAEVHGANFLVARHLRRPVCPSCRNPTGDEFSGAGLRSPRDTFQSCSPASEDGGSVSSSYSSDCISSTTSPAREYSGGRGAPAGGGSRGRGGGFRRVVRQDRGRRRRRGGASGLRGLEGRVP</sequence>
<protein>
    <submittedName>
        <fullName evidence="7">B-box zinc finger family protein</fullName>
    </submittedName>
</protein>
<dbReference type="Pfam" id="PF00643">
    <property type="entry name" value="zf-B_box"/>
    <property type="match status" value="1"/>
</dbReference>